<evidence type="ECO:0000256" key="5">
    <source>
        <dbReference type="ARBA" id="ARBA00022970"/>
    </source>
</evidence>
<dbReference type="CDD" id="cd06582">
    <property type="entry name" value="TM_PBP1_LivH_like"/>
    <property type="match status" value="1"/>
</dbReference>
<keyword evidence="3" id="KW-1003">Cell membrane</keyword>
<evidence type="ECO:0000313" key="11">
    <source>
        <dbReference type="Proteomes" id="UP000295122"/>
    </source>
</evidence>
<evidence type="ECO:0000256" key="2">
    <source>
        <dbReference type="ARBA" id="ARBA00022448"/>
    </source>
</evidence>
<organism evidence="10 11">
    <name type="scientific">Enterovirga rhinocerotis</name>
    <dbReference type="NCBI Taxonomy" id="1339210"/>
    <lineage>
        <taxon>Bacteria</taxon>
        <taxon>Pseudomonadati</taxon>
        <taxon>Pseudomonadota</taxon>
        <taxon>Alphaproteobacteria</taxon>
        <taxon>Hyphomicrobiales</taxon>
        <taxon>Methylobacteriaceae</taxon>
        <taxon>Enterovirga</taxon>
    </lineage>
</organism>
<dbReference type="GO" id="GO:0005886">
    <property type="term" value="C:plasma membrane"/>
    <property type="evidence" value="ECO:0007669"/>
    <property type="project" value="UniProtKB-SubCell"/>
</dbReference>
<accession>A0A4R7BVY3</accession>
<gene>
    <name evidence="10" type="ORF">EV668_2546</name>
</gene>
<keyword evidence="6 9" id="KW-1133">Transmembrane helix</keyword>
<feature type="transmembrane region" description="Helical" evidence="9">
    <location>
        <begin position="36"/>
        <end position="56"/>
    </location>
</feature>
<keyword evidence="2" id="KW-0813">Transport</keyword>
<feature type="transmembrane region" description="Helical" evidence="9">
    <location>
        <begin position="97"/>
        <end position="119"/>
    </location>
</feature>
<proteinExistence type="inferred from homology"/>
<keyword evidence="5" id="KW-0029">Amino-acid transport</keyword>
<evidence type="ECO:0000256" key="9">
    <source>
        <dbReference type="SAM" id="Phobius"/>
    </source>
</evidence>
<name>A0A4R7BVY3_9HYPH</name>
<dbReference type="PANTHER" id="PTHR11795">
    <property type="entry name" value="BRANCHED-CHAIN AMINO ACID TRANSPORT SYSTEM PERMEASE PROTEIN LIVH"/>
    <property type="match status" value="1"/>
</dbReference>
<evidence type="ECO:0000256" key="3">
    <source>
        <dbReference type="ARBA" id="ARBA00022475"/>
    </source>
</evidence>
<dbReference type="InterPro" id="IPR052157">
    <property type="entry name" value="BCAA_transport_permease"/>
</dbReference>
<feature type="transmembrane region" description="Helical" evidence="9">
    <location>
        <begin position="6"/>
        <end position="29"/>
    </location>
</feature>
<evidence type="ECO:0000256" key="8">
    <source>
        <dbReference type="ARBA" id="ARBA00037998"/>
    </source>
</evidence>
<sequence>MSMQLLLFQVLNGLGIGMIYFLLSVGLTLIFGLMRFVNFAHGAFYLVAAYIAFALTRWTGSIWLSLVIAPLAVAALAMVVERVLLRHTYRMPHEAQILITFAIALLMQEIVILIFGPLGQNVPVPSALSGIVFLGPYVYPAYRLFVVGVAVLVAIALWLVVEKTKLGSVLRAGSESAEMVGLLGINVDRVFMATFALGGALAGLAGVLFAPIRGVEPFMSVEALGIAFVVIVVGGLGTLSGALVGGLLIGLVQSIMSTLWPEGAQLMIYAAMALVILARPAGLLGRF</sequence>
<dbReference type="PANTHER" id="PTHR11795:SF442">
    <property type="entry name" value="ABC TRANSPORTER ATP-BINDING PROTEIN"/>
    <property type="match status" value="1"/>
</dbReference>
<comment type="similarity">
    <text evidence="8">Belongs to the binding-protein-dependent transport system permease family. LivHM subfamily.</text>
</comment>
<dbReference type="InterPro" id="IPR001851">
    <property type="entry name" value="ABC_transp_permease"/>
</dbReference>
<dbReference type="GO" id="GO:0006865">
    <property type="term" value="P:amino acid transport"/>
    <property type="evidence" value="ECO:0007669"/>
    <property type="project" value="UniProtKB-KW"/>
</dbReference>
<evidence type="ECO:0000256" key="4">
    <source>
        <dbReference type="ARBA" id="ARBA00022692"/>
    </source>
</evidence>
<dbReference type="EMBL" id="SNZR01000013">
    <property type="protein sequence ID" value="TDR89711.1"/>
    <property type="molecule type" value="Genomic_DNA"/>
</dbReference>
<keyword evidence="4 9" id="KW-0812">Transmembrane</keyword>
<dbReference type="RefSeq" id="WP_245513142.1">
    <property type="nucleotide sequence ID" value="NZ_SNZR01000013.1"/>
</dbReference>
<feature type="transmembrane region" description="Helical" evidence="9">
    <location>
        <begin position="224"/>
        <end position="252"/>
    </location>
</feature>
<evidence type="ECO:0000313" key="10">
    <source>
        <dbReference type="EMBL" id="TDR89711.1"/>
    </source>
</evidence>
<feature type="transmembrane region" description="Helical" evidence="9">
    <location>
        <begin position="139"/>
        <end position="161"/>
    </location>
</feature>
<feature type="transmembrane region" description="Helical" evidence="9">
    <location>
        <begin position="190"/>
        <end position="212"/>
    </location>
</feature>
<feature type="transmembrane region" description="Helical" evidence="9">
    <location>
        <begin position="62"/>
        <end position="85"/>
    </location>
</feature>
<comment type="caution">
    <text evidence="10">The sequence shown here is derived from an EMBL/GenBank/DDBJ whole genome shotgun (WGS) entry which is preliminary data.</text>
</comment>
<evidence type="ECO:0000256" key="7">
    <source>
        <dbReference type="ARBA" id="ARBA00023136"/>
    </source>
</evidence>
<reference evidence="10 11" key="1">
    <citation type="submission" date="2019-03" db="EMBL/GenBank/DDBJ databases">
        <title>Genomic Encyclopedia of Type Strains, Phase IV (KMG-IV): sequencing the most valuable type-strain genomes for metagenomic binning, comparative biology and taxonomic classification.</title>
        <authorList>
            <person name="Goeker M."/>
        </authorList>
    </citation>
    <scope>NUCLEOTIDE SEQUENCE [LARGE SCALE GENOMIC DNA]</scope>
    <source>
        <strain evidence="10 11">DSM 25903</strain>
    </source>
</reference>
<evidence type="ECO:0000256" key="6">
    <source>
        <dbReference type="ARBA" id="ARBA00022989"/>
    </source>
</evidence>
<comment type="subcellular location">
    <subcellularLocation>
        <location evidence="1">Cell membrane</location>
        <topology evidence="1">Multi-pass membrane protein</topology>
    </subcellularLocation>
</comment>
<keyword evidence="11" id="KW-1185">Reference proteome</keyword>
<dbReference type="Proteomes" id="UP000295122">
    <property type="component" value="Unassembled WGS sequence"/>
</dbReference>
<keyword evidence="7 9" id="KW-0472">Membrane</keyword>
<dbReference type="GO" id="GO:0022857">
    <property type="term" value="F:transmembrane transporter activity"/>
    <property type="evidence" value="ECO:0007669"/>
    <property type="project" value="InterPro"/>
</dbReference>
<dbReference type="AlphaFoldDB" id="A0A4R7BVY3"/>
<dbReference type="Pfam" id="PF02653">
    <property type="entry name" value="BPD_transp_2"/>
    <property type="match status" value="1"/>
</dbReference>
<evidence type="ECO:0000256" key="1">
    <source>
        <dbReference type="ARBA" id="ARBA00004651"/>
    </source>
</evidence>
<protein>
    <submittedName>
        <fullName evidence="10">Amino acid/amide ABC transporter membrane protein 1 (HAAT family)</fullName>
    </submittedName>
</protein>
<feature type="transmembrane region" description="Helical" evidence="9">
    <location>
        <begin position="264"/>
        <end position="282"/>
    </location>
</feature>